<name>A0A2I1EBA2_9GLOM</name>
<accession>A0A2I1EBA2</accession>
<protein>
    <submittedName>
        <fullName evidence="1">Uncharacterized protein</fullName>
    </submittedName>
</protein>
<evidence type="ECO:0000313" key="1">
    <source>
        <dbReference type="EMBL" id="PKC13589.1"/>
    </source>
</evidence>
<organism evidence="1 2">
    <name type="scientific">Rhizophagus irregularis</name>
    <dbReference type="NCBI Taxonomy" id="588596"/>
    <lineage>
        <taxon>Eukaryota</taxon>
        <taxon>Fungi</taxon>
        <taxon>Fungi incertae sedis</taxon>
        <taxon>Mucoromycota</taxon>
        <taxon>Glomeromycotina</taxon>
        <taxon>Glomeromycetes</taxon>
        <taxon>Glomerales</taxon>
        <taxon>Glomeraceae</taxon>
        <taxon>Rhizophagus</taxon>
    </lineage>
</organism>
<dbReference type="VEuPathDB" id="FungiDB:RhiirFUN_025506"/>
<dbReference type="OrthoDB" id="2342687at2759"/>
<gene>
    <name evidence="1" type="ORF">RhiirA5_351410</name>
</gene>
<dbReference type="Proteomes" id="UP000232722">
    <property type="component" value="Unassembled WGS sequence"/>
</dbReference>
<reference evidence="1 2" key="1">
    <citation type="submission" date="2016-04" db="EMBL/GenBank/DDBJ databases">
        <title>Genome analyses suggest a sexual origin of heterokaryosis in a supposedly ancient asexual fungus.</title>
        <authorList>
            <person name="Ropars J."/>
            <person name="Sedzielewska K."/>
            <person name="Noel J."/>
            <person name="Charron P."/>
            <person name="Farinelli L."/>
            <person name="Marton T."/>
            <person name="Kruger M."/>
            <person name="Pelin A."/>
            <person name="Brachmann A."/>
            <person name="Corradi N."/>
        </authorList>
    </citation>
    <scope>NUCLEOTIDE SEQUENCE [LARGE SCALE GENOMIC DNA]</scope>
    <source>
        <strain evidence="1 2">A5</strain>
    </source>
</reference>
<reference evidence="1 2" key="2">
    <citation type="submission" date="2017-09" db="EMBL/GenBank/DDBJ databases">
        <title>Extensive intraspecific genome diversity in a model arbuscular mycorrhizal fungus.</title>
        <authorList>
            <person name="Chen E.C."/>
            <person name="Morin E."/>
            <person name="Beaudet D."/>
            <person name="Noel J."/>
            <person name="Ndikumana S."/>
            <person name="Charron P."/>
            <person name="St-Onge C."/>
            <person name="Giorgi J."/>
            <person name="Grigoriev I.V."/>
            <person name="Roux C."/>
            <person name="Martin F.M."/>
            <person name="Corradi N."/>
        </authorList>
    </citation>
    <scope>NUCLEOTIDE SEQUENCE [LARGE SCALE GENOMIC DNA]</scope>
    <source>
        <strain evidence="1 2">A5</strain>
    </source>
</reference>
<proteinExistence type="predicted"/>
<dbReference type="VEuPathDB" id="FungiDB:FUN_022554"/>
<dbReference type="EMBL" id="LLXJ01000181">
    <property type="protein sequence ID" value="PKC13589.1"/>
    <property type="molecule type" value="Genomic_DNA"/>
</dbReference>
<dbReference type="AlphaFoldDB" id="A0A2I1EBA2"/>
<evidence type="ECO:0000313" key="2">
    <source>
        <dbReference type="Proteomes" id="UP000232722"/>
    </source>
</evidence>
<sequence length="80" mass="9457">MSFRNLGKFIPKNLQKIIFKEINAYILSGKALKCFFEDCRNNNGNLKYLEIKGKFIFGQHYFDIAKEFDIELKIQTFKSP</sequence>
<comment type="caution">
    <text evidence="1">The sequence shown here is derived from an EMBL/GenBank/DDBJ whole genome shotgun (WGS) entry which is preliminary data.</text>
</comment>